<proteinExistence type="predicted"/>
<gene>
    <name evidence="2" type="ORF">SAMN05216522_103124</name>
</gene>
<keyword evidence="1" id="KW-0812">Transmembrane</keyword>
<reference evidence="3" key="1">
    <citation type="submission" date="2016-10" db="EMBL/GenBank/DDBJ databases">
        <authorList>
            <person name="Varghese N."/>
            <person name="Submissions S."/>
        </authorList>
    </citation>
    <scope>NUCLEOTIDE SEQUENCE [LARGE SCALE GENOMIC DNA]</scope>
    <source>
        <strain evidence="3">8N4</strain>
    </source>
</reference>
<evidence type="ECO:0000313" key="2">
    <source>
        <dbReference type="EMBL" id="SEQ46798.1"/>
    </source>
</evidence>
<keyword evidence="1" id="KW-0472">Membrane</keyword>
<protein>
    <submittedName>
        <fullName evidence="2">Uncharacterized protein</fullName>
    </submittedName>
</protein>
<feature type="transmembrane region" description="Helical" evidence="1">
    <location>
        <begin position="12"/>
        <end position="31"/>
    </location>
</feature>
<accession>A0A1H9GAL6</accession>
<dbReference type="EMBL" id="FOGC01000003">
    <property type="protein sequence ID" value="SEQ46798.1"/>
    <property type="molecule type" value="Genomic_DNA"/>
</dbReference>
<dbReference type="AlphaFoldDB" id="A0A1H9GAL6"/>
<evidence type="ECO:0000256" key="1">
    <source>
        <dbReference type="SAM" id="Phobius"/>
    </source>
</evidence>
<organism evidence="2 3">
    <name type="scientific">Rosenbergiella nectarea</name>
    <dbReference type="NCBI Taxonomy" id="988801"/>
    <lineage>
        <taxon>Bacteria</taxon>
        <taxon>Pseudomonadati</taxon>
        <taxon>Pseudomonadota</taxon>
        <taxon>Gammaproteobacteria</taxon>
        <taxon>Enterobacterales</taxon>
        <taxon>Erwiniaceae</taxon>
        <taxon>Rosenbergiella</taxon>
    </lineage>
</organism>
<dbReference type="STRING" id="988801.SAMN05216522_103124"/>
<keyword evidence="1" id="KW-1133">Transmembrane helix</keyword>
<dbReference type="Proteomes" id="UP000242515">
    <property type="component" value="Unassembled WGS sequence"/>
</dbReference>
<keyword evidence="3" id="KW-1185">Reference proteome</keyword>
<evidence type="ECO:0000313" key="3">
    <source>
        <dbReference type="Proteomes" id="UP000242515"/>
    </source>
</evidence>
<sequence>MKSWLTTRVTHPVLNALTAAAITLCLNIPYFEQAFRLVSRFCGVSVMP</sequence>
<name>A0A1H9GAL6_9GAMM</name>